<proteinExistence type="predicted"/>
<comment type="caution">
    <text evidence="1">The sequence shown here is derived from an EMBL/GenBank/DDBJ whole genome shotgun (WGS) entry which is preliminary data.</text>
</comment>
<name>A0ACC0YWS2_9ROSI</name>
<evidence type="ECO:0000313" key="1">
    <source>
        <dbReference type="EMBL" id="KAJ0041840.1"/>
    </source>
</evidence>
<sequence length="117" mass="13330">MGCSNSKKTDGTETGYNKPRNKDQDVQQSRAFTNCSINTNNGKDEKTSPVKKGNKMVEAKKEKHVQFVEPIPYEEKLIEMEEAEAEAESEDEPFYSAEEEVDSKKPNSYQKDHAHKN</sequence>
<keyword evidence="2" id="KW-1185">Reference proteome</keyword>
<dbReference type="EMBL" id="CM047739">
    <property type="protein sequence ID" value="KAJ0041840.1"/>
    <property type="molecule type" value="Genomic_DNA"/>
</dbReference>
<gene>
    <name evidence="1" type="ORF">Pint_18202</name>
</gene>
<protein>
    <submittedName>
        <fullName evidence="1">Uncharacterized protein</fullName>
    </submittedName>
</protein>
<evidence type="ECO:0000313" key="2">
    <source>
        <dbReference type="Proteomes" id="UP001163603"/>
    </source>
</evidence>
<dbReference type="Proteomes" id="UP001163603">
    <property type="component" value="Chromosome 4"/>
</dbReference>
<reference evidence="2" key="1">
    <citation type="journal article" date="2023" name="G3 (Bethesda)">
        <title>Genome assembly and association tests identify interacting loci associated with vigor, precocity, and sex in interspecific pistachio rootstocks.</title>
        <authorList>
            <person name="Palmer W."/>
            <person name="Jacygrad E."/>
            <person name="Sagayaradj S."/>
            <person name="Cavanaugh K."/>
            <person name="Han R."/>
            <person name="Bertier L."/>
            <person name="Beede B."/>
            <person name="Kafkas S."/>
            <person name="Golino D."/>
            <person name="Preece J."/>
            <person name="Michelmore R."/>
        </authorList>
    </citation>
    <scope>NUCLEOTIDE SEQUENCE [LARGE SCALE GENOMIC DNA]</scope>
</reference>
<organism evidence="1 2">
    <name type="scientific">Pistacia integerrima</name>
    <dbReference type="NCBI Taxonomy" id="434235"/>
    <lineage>
        <taxon>Eukaryota</taxon>
        <taxon>Viridiplantae</taxon>
        <taxon>Streptophyta</taxon>
        <taxon>Embryophyta</taxon>
        <taxon>Tracheophyta</taxon>
        <taxon>Spermatophyta</taxon>
        <taxon>Magnoliopsida</taxon>
        <taxon>eudicotyledons</taxon>
        <taxon>Gunneridae</taxon>
        <taxon>Pentapetalae</taxon>
        <taxon>rosids</taxon>
        <taxon>malvids</taxon>
        <taxon>Sapindales</taxon>
        <taxon>Anacardiaceae</taxon>
        <taxon>Pistacia</taxon>
    </lineage>
</organism>
<accession>A0ACC0YWS2</accession>